<evidence type="ECO:0000313" key="2">
    <source>
        <dbReference type="Proteomes" id="UP000270094"/>
    </source>
</evidence>
<proteinExistence type="predicted"/>
<evidence type="ECO:0000313" key="1">
    <source>
        <dbReference type="EMBL" id="VDM73300.1"/>
    </source>
</evidence>
<protein>
    <submittedName>
        <fullName evidence="1">Uncharacterized protein</fullName>
    </submittedName>
</protein>
<dbReference type="EMBL" id="UYYB01029906">
    <property type="protein sequence ID" value="VDM73300.1"/>
    <property type="molecule type" value="Genomic_DNA"/>
</dbReference>
<name>A0A3P7IK26_STRVU</name>
<reference evidence="1 2" key="1">
    <citation type="submission" date="2018-11" db="EMBL/GenBank/DDBJ databases">
        <authorList>
            <consortium name="Pathogen Informatics"/>
        </authorList>
    </citation>
    <scope>NUCLEOTIDE SEQUENCE [LARGE SCALE GENOMIC DNA]</scope>
</reference>
<organism evidence="1 2">
    <name type="scientific">Strongylus vulgaris</name>
    <name type="common">Blood worm</name>
    <dbReference type="NCBI Taxonomy" id="40348"/>
    <lineage>
        <taxon>Eukaryota</taxon>
        <taxon>Metazoa</taxon>
        <taxon>Ecdysozoa</taxon>
        <taxon>Nematoda</taxon>
        <taxon>Chromadorea</taxon>
        <taxon>Rhabditida</taxon>
        <taxon>Rhabditina</taxon>
        <taxon>Rhabditomorpha</taxon>
        <taxon>Strongyloidea</taxon>
        <taxon>Strongylidae</taxon>
        <taxon>Strongylus</taxon>
    </lineage>
</organism>
<sequence length="126" mass="13824">MNGTARILLKFSDQLSSVQIGLIIEAVQTGDLLGETVYQLIAKLRPDMGLLDDLSLSKWRNETARCQTIMKLILQPPTRPDVSDLIAAVLLSPCVKLGSFVDVIDLLGDKVNSLRESDSMVSKQLL</sequence>
<accession>A0A3P7IK26</accession>
<gene>
    <name evidence="1" type="ORF">SVUK_LOCUS8298</name>
</gene>
<dbReference type="OrthoDB" id="10057956at2759"/>
<dbReference type="Proteomes" id="UP000270094">
    <property type="component" value="Unassembled WGS sequence"/>
</dbReference>
<keyword evidence="2" id="KW-1185">Reference proteome</keyword>
<dbReference type="AlphaFoldDB" id="A0A3P7IK26"/>